<feature type="chain" id="PRO_5002159254" description="Lipoprotein" evidence="1">
    <location>
        <begin position="25"/>
        <end position="192"/>
    </location>
</feature>
<gene>
    <name evidence="2" type="ORF">DB30_02072</name>
</gene>
<sequence>MSAMPLSIPRLASALTLASLASLAGFGCQHTSGEGGDPNPGKQEPRICTSMGCADEATVTTKLTAAGAPLGTHSFAIELDGEAKTCTVEFTTETQTARGECSEGVELSFGPAMQGREMTMDGAVGYTEEPIPGEFRWQLSFHGQPAKVHVVHTHGDQTIVEQSAAFVYADHRPNGEGCEPVCKRAGLEWAGP</sequence>
<proteinExistence type="predicted"/>
<comment type="caution">
    <text evidence="2">The sequence shown here is derived from an EMBL/GenBank/DDBJ whole genome shotgun (WGS) entry which is preliminary data.</text>
</comment>
<evidence type="ECO:0008006" key="4">
    <source>
        <dbReference type="Google" id="ProtNLM"/>
    </source>
</evidence>
<dbReference type="Proteomes" id="UP000031599">
    <property type="component" value="Unassembled WGS sequence"/>
</dbReference>
<keyword evidence="1" id="KW-0732">Signal</keyword>
<feature type="signal peptide" evidence="1">
    <location>
        <begin position="1"/>
        <end position="24"/>
    </location>
</feature>
<evidence type="ECO:0000256" key="1">
    <source>
        <dbReference type="SAM" id="SignalP"/>
    </source>
</evidence>
<protein>
    <recommendedName>
        <fullName evidence="4">Lipoprotein</fullName>
    </recommendedName>
</protein>
<evidence type="ECO:0000313" key="3">
    <source>
        <dbReference type="Proteomes" id="UP000031599"/>
    </source>
</evidence>
<accession>A0A0C2CQT3</accession>
<name>A0A0C2CQT3_9BACT</name>
<evidence type="ECO:0000313" key="2">
    <source>
        <dbReference type="EMBL" id="KIG12075.1"/>
    </source>
</evidence>
<dbReference type="EMBL" id="JMCC02000153">
    <property type="protein sequence ID" value="KIG12075.1"/>
    <property type="molecule type" value="Genomic_DNA"/>
</dbReference>
<dbReference type="AlphaFoldDB" id="A0A0C2CQT3"/>
<reference evidence="2 3" key="1">
    <citation type="submission" date="2014-12" db="EMBL/GenBank/DDBJ databases">
        <title>Genome assembly of Enhygromyxa salina DSM 15201.</title>
        <authorList>
            <person name="Sharma G."/>
            <person name="Subramanian S."/>
        </authorList>
    </citation>
    <scope>NUCLEOTIDE SEQUENCE [LARGE SCALE GENOMIC DNA]</scope>
    <source>
        <strain evidence="2 3">DSM 15201</strain>
    </source>
</reference>
<organism evidence="2 3">
    <name type="scientific">Enhygromyxa salina</name>
    <dbReference type="NCBI Taxonomy" id="215803"/>
    <lineage>
        <taxon>Bacteria</taxon>
        <taxon>Pseudomonadati</taxon>
        <taxon>Myxococcota</taxon>
        <taxon>Polyangia</taxon>
        <taxon>Nannocystales</taxon>
        <taxon>Nannocystaceae</taxon>
        <taxon>Enhygromyxa</taxon>
    </lineage>
</organism>